<feature type="domain" description="Dynamin N-terminal" evidence="1">
    <location>
        <begin position="75"/>
        <end position="110"/>
    </location>
</feature>
<dbReference type="Gene3D" id="3.40.50.300">
    <property type="entry name" value="P-loop containing nucleotide triphosphate hydrolases"/>
    <property type="match status" value="1"/>
</dbReference>
<sequence>MHLISNLPGEQLNNLFQFRRFPNITKQKSKSPKERLNTRADIELLKGIALKINDKPLVNSFDELAEKLNANRFYLVVVGLFKRGKSSLINALIGQELAPVAVTPLTSVITLNTAAKPVPRLRFKTAKVNL</sequence>
<evidence type="ECO:0000313" key="2">
    <source>
        <dbReference type="EMBL" id="HDR52090.1"/>
    </source>
</evidence>
<protein>
    <recommendedName>
        <fullName evidence="1">Dynamin N-terminal domain-containing protein</fullName>
    </recommendedName>
</protein>
<proteinExistence type="predicted"/>
<dbReference type="AlphaFoldDB" id="A0A831LVP1"/>
<dbReference type="EMBL" id="DSDK01000593">
    <property type="protein sequence ID" value="HDR52090.1"/>
    <property type="molecule type" value="Genomic_DNA"/>
</dbReference>
<dbReference type="Pfam" id="PF00350">
    <property type="entry name" value="Dynamin_N"/>
    <property type="match status" value="1"/>
</dbReference>
<evidence type="ECO:0000259" key="1">
    <source>
        <dbReference type="Pfam" id="PF00350"/>
    </source>
</evidence>
<name>A0A831LVP1_9BACT</name>
<organism evidence="2">
    <name type="scientific">Mariniphaga anaerophila</name>
    <dbReference type="NCBI Taxonomy" id="1484053"/>
    <lineage>
        <taxon>Bacteria</taxon>
        <taxon>Pseudomonadati</taxon>
        <taxon>Bacteroidota</taxon>
        <taxon>Bacteroidia</taxon>
        <taxon>Marinilabiliales</taxon>
        <taxon>Prolixibacteraceae</taxon>
        <taxon>Mariniphaga</taxon>
    </lineage>
</organism>
<dbReference type="SUPFAM" id="SSF52540">
    <property type="entry name" value="P-loop containing nucleoside triphosphate hydrolases"/>
    <property type="match status" value="1"/>
</dbReference>
<gene>
    <name evidence="2" type="ORF">ENN90_10815</name>
</gene>
<reference evidence="2" key="1">
    <citation type="journal article" date="2020" name="mSystems">
        <title>Genome- and Community-Level Interaction Insights into Carbon Utilization and Element Cycling Functions of Hydrothermarchaeota in Hydrothermal Sediment.</title>
        <authorList>
            <person name="Zhou Z."/>
            <person name="Liu Y."/>
            <person name="Xu W."/>
            <person name="Pan J."/>
            <person name="Luo Z.H."/>
            <person name="Li M."/>
        </authorList>
    </citation>
    <scope>NUCLEOTIDE SEQUENCE [LARGE SCALE GENOMIC DNA]</scope>
    <source>
        <strain evidence="2">SpSt-1217</strain>
    </source>
</reference>
<comment type="caution">
    <text evidence="2">The sequence shown here is derived from an EMBL/GenBank/DDBJ whole genome shotgun (WGS) entry which is preliminary data.</text>
</comment>
<dbReference type="Proteomes" id="UP000886047">
    <property type="component" value="Unassembled WGS sequence"/>
</dbReference>
<dbReference type="InterPro" id="IPR045063">
    <property type="entry name" value="Dynamin_N"/>
</dbReference>
<dbReference type="InterPro" id="IPR027417">
    <property type="entry name" value="P-loop_NTPase"/>
</dbReference>
<accession>A0A831LVP1</accession>